<reference evidence="3 4" key="1">
    <citation type="submission" date="2024-04" db="EMBL/GenBank/DDBJ databases">
        <authorList>
            <person name="Fracassetti M."/>
        </authorList>
    </citation>
    <scope>NUCLEOTIDE SEQUENCE [LARGE SCALE GENOMIC DNA]</scope>
</reference>
<dbReference type="InterPro" id="IPR044750">
    <property type="entry name" value="C2_SRC2/BAP"/>
</dbReference>
<dbReference type="SMART" id="SM00239">
    <property type="entry name" value="C2"/>
    <property type="match status" value="1"/>
</dbReference>
<dbReference type="PANTHER" id="PTHR32246:SF20">
    <property type="entry name" value="CALCIUM-DEPENDENT LIPID-BINDING (CALB DOMAIN) FAMILY PROTEIN"/>
    <property type="match status" value="1"/>
</dbReference>
<sequence>MGSRYEAEVVISSAKDLKNINWRHGQLRPYAVVWVDPNQKSSTRVDEEGDNSPLWDHTLVIPLPPGPIDALTLHIDVVHAGREEDTKPLIGSAKLPLRDVIDEAGGVSGERVKRSLTLKRPSGRPQGKVEVKVAVREPIYQAPDARYAPPYGYGVPGSRDPYAPGHPGSRDPYAPGPPAGYGAPYGGPPNYGYGAPVPQPYYAAAAPPPSGYLAAYGSGGGYGAPPPTAAYGQPSYGSGYGQNQTGYVQEEKKKGKFGGMGAGLAVGAVAGALGGIALVEGFDALEDKIADDAAEKVEDDLGYDDDDF</sequence>
<accession>A0AAV2G404</accession>
<protein>
    <recommendedName>
        <fullName evidence="2">C2 domain-containing protein</fullName>
    </recommendedName>
</protein>
<gene>
    <name evidence="3" type="ORF">LTRI10_LOCUS44717</name>
</gene>
<dbReference type="PANTHER" id="PTHR32246">
    <property type="entry name" value="INGRESSION PROTEIN FIC1"/>
    <property type="match status" value="1"/>
</dbReference>
<evidence type="ECO:0000256" key="1">
    <source>
        <dbReference type="SAM" id="MobiDB-lite"/>
    </source>
</evidence>
<dbReference type="Pfam" id="PF00168">
    <property type="entry name" value="C2"/>
    <property type="match status" value="1"/>
</dbReference>
<dbReference type="PROSITE" id="PS50004">
    <property type="entry name" value="C2"/>
    <property type="match status" value="1"/>
</dbReference>
<dbReference type="GO" id="GO:0006952">
    <property type="term" value="P:defense response"/>
    <property type="evidence" value="ECO:0007669"/>
    <property type="project" value="InterPro"/>
</dbReference>
<evidence type="ECO:0000259" key="2">
    <source>
        <dbReference type="PROSITE" id="PS50004"/>
    </source>
</evidence>
<evidence type="ECO:0000313" key="4">
    <source>
        <dbReference type="Proteomes" id="UP001497516"/>
    </source>
</evidence>
<dbReference type="Proteomes" id="UP001497516">
    <property type="component" value="Chromosome 8"/>
</dbReference>
<keyword evidence="4" id="KW-1185">Reference proteome</keyword>
<evidence type="ECO:0000313" key="3">
    <source>
        <dbReference type="EMBL" id="CAL1404902.1"/>
    </source>
</evidence>
<organism evidence="3 4">
    <name type="scientific">Linum trigynum</name>
    <dbReference type="NCBI Taxonomy" id="586398"/>
    <lineage>
        <taxon>Eukaryota</taxon>
        <taxon>Viridiplantae</taxon>
        <taxon>Streptophyta</taxon>
        <taxon>Embryophyta</taxon>
        <taxon>Tracheophyta</taxon>
        <taxon>Spermatophyta</taxon>
        <taxon>Magnoliopsida</taxon>
        <taxon>eudicotyledons</taxon>
        <taxon>Gunneridae</taxon>
        <taxon>Pentapetalae</taxon>
        <taxon>rosids</taxon>
        <taxon>fabids</taxon>
        <taxon>Malpighiales</taxon>
        <taxon>Linaceae</taxon>
        <taxon>Linum</taxon>
    </lineage>
</organism>
<proteinExistence type="predicted"/>
<dbReference type="SUPFAM" id="SSF49562">
    <property type="entry name" value="C2 domain (Calcium/lipid-binding domain, CaLB)"/>
    <property type="match status" value="1"/>
</dbReference>
<feature type="domain" description="C2" evidence="2">
    <location>
        <begin position="1"/>
        <end position="111"/>
    </location>
</feature>
<dbReference type="CDD" id="cd04051">
    <property type="entry name" value="C2_SRC2_like"/>
    <property type="match status" value="1"/>
</dbReference>
<dbReference type="AlphaFoldDB" id="A0AAV2G404"/>
<dbReference type="EMBL" id="OZ034821">
    <property type="protein sequence ID" value="CAL1404902.1"/>
    <property type="molecule type" value="Genomic_DNA"/>
</dbReference>
<feature type="region of interest" description="Disordered" evidence="1">
    <location>
        <begin position="158"/>
        <end position="181"/>
    </location>
</feature>
<dbReference type="InterPro" id="IPR000008">
    <property type="entry name" value="C2_dom"/>
</dbReference>
<name>A0AAV2G404_9ROSI</name>
<dbReference type="Gene3D" id="2.60.40.150">
    <property type="entry name" value="C2 domain"/>
    <property type="match status" value="1"/>
</dbReference>
<dbReference type="InterPro" id="IPR035892">
    <property type="entry name" value="C2_domain_sf"/>
</dbReference>